<feature type="transmembrane region" description="Helical" evidence="9">
    <location>
        <begin position="190"/>
        <end position="211"/>
    </location>
</feature>
<evidence type="ECO:0000313" key="12">
    <source>
        <dbReference type="Proteomes" id="UP000535937"/>
    </source>
</evidence>
<evidence type="ECO:0000256" key="8">
    <source>
        <dbReference type="ARBA" id="ARBA00023136"/>
    </source>
</evidence>
<keyword evidence="7 9" id="KW-0811">Translocation</keyword>
<evidence type="ECO:0000256" key="7">
    <source>
        <dbReference type="ARBA" id="ARBA00023010"/>
    </source>
</evidence>
<keyword evidence="2 9" id="KW-0813">Transport</keyword>
<dbReference type="GO" id="GO:0006605">
    <property type="term" value="P:protein targeting"/>
    <property type="evidence" value="ECO:0007669"/>
    <property type="project" value="UniProtKB-UniRule"/>
</dbReference>
<dbReference type="AlphaFoldDB" id="A0A7W4WEW0"/>
<dbReference type="InterPro" id="IPR022813">
    <property type="entry name" value="SecD/SecF_arch_bac"/>
</dbReference>
<keyword evidence="4 9" id="KW-0812">Transmembrane</keyword>
<dbReference type="GO" id="GO:0005886">
    <property type="term" value="C:plasma membrane"/>
    <property type="evidence" value="ECO:0007669"/>
    <property type="project" value="UniProtKB-SubCell"/>
</dbReference>
<dbReference type="InterPro" id="IPR022646">
    <property type="entry name" value="SecD/SecF_CS"/>
</dbReference>
<dbReference type="Pfam" id="PF07549">
    <property type="entry name" value="Sec_GG"/>
    <property type="match status" value="1"/>
</dbReference>
<evidence type="ECO:0000256" key="3">
    <source>
        <dbReference type="ARBA" id="ARBA00022475"/>
    </source>
</evidence>
<comment type="subcellular location">
    <subcellularLocation>
        <location evidence="1 9">Cell membrane</location>
        <topology evidence="1 9">Multi-pass membrane protein</topology>
    </subcellularLocation>
</comment>
<evidence type="ECO:0000256" key="2">
    <source>
        <dbReference type="ARBA" id="ARBA00022448"/>
    </source>
</evidence>
<sequence length="340" mass="37106">MSESKSKAAETKVEDGQITEYMGKRVFDFMRWRKLAAAASIALVVASIAALVVNGLQFGLDFTGGTQVEVGYEKAPRIEDVRSQLVDAGYAGASVVRFGSDNELLIKLPPEVAEEQTQLSARDEEATQSIGDEVVSVLRQGADGDVELRRVEMVGPQIGEELRDDGGLGMLFALFVVMAYVALRFQYKFSIGAVVALAHDVIIVLGFFALLKLDFDLTVLAAVLAVIGYSLNDTIVVSDRIRENFRRVRKASTMEIINISISQTLGRTFMTSFTTLLVLWALQFFGGELIHNFSLALIVGVVVGTYSSVYVAANTLMLLGITREDMMPPVKEGAELEEMP</sequence>
<dbReference type="NCBIfam" id="TIGR00966">
    <property type="entry name" value="transloc_SecF"/>
    <property type="match status" value="1"/>
</dbReference>
<feature type="transmembrane region" description="Helical" evidence="9">
    <location>
        <begin position="256"/>
        <end position="282"/>
    </location>
</feature>
<dbReference type="GO" id="GO:0043952">
    <property type="term" value="P:protein transport by the Sec complex"/>
    <property type="evidence" value="ECO:0007669"/>
    <property type="project" value="UniProtKB-UniRule"/>
</dbReference>
<gene>
    <name evidence="9" type="primary">secF</name>
    <name evidence="11" type="ORF">FHS09_003824</name>
</gene>
<dbReference type="PRINTS" id="PR01755">
    <property type="entry name" value="SECFTRNLCASE"/>
</dbReference>
<evidence type="ECO:0000256" key="9">
    <source>
        <dbReference type="HAMAP-Rule" id="MF_01464"/>
    </source>
</evidence>
<evidence type="ECO:0000256" key="4">
    <source>
        <dbReference type="ARBA" id="ARBA00022692"/>
    </source>
</evidence>
<accession>A0A7W4WEW0</accession>
<evidence type="ECO:0000313" key="11">
    <source>
        <dbReference type="EMBL" id="MBB3062973.1"/>
    </source>
</evidence>
<dbReference type="NCBIfam" id="TIGR00916">
    <property type="entry name" value="2A0604s01"/>
    <property type="match status" value="1"/>
</dbReference>
<keyword evidence="3 9" id="KW-1003">Cell membrane</keyword>
<dbReference type="GO" id="GO:0065002">
    <property type="term" value="P:intracellular protein transmembrane transport"/>
    <property type="evidence" value="ECO:0007669"/>
    <property type="project" value="UniProtKB-UniRule"/>
</dbReference>
<evidence type="ECO:0000256" key="6">
    <source>
        <dbReference type="ARBA" id="ARBA00022989"/>
    </source>
</evidence>
<reference evidence="11 12" key="1">
    <citation type="submission" date="2020-08" db="EMBL/GenBank/DDBJ databases">
        <title>Genomic Encyclopedia of Type Strains, Phase III (KMG-III): the genomes of soil and plant-associated and newly described type strains.</title>
        <authorList>
            <person name="Whitman W."/>
        </authorList>
    </citation>
    <scope>NUCLEOTIDE SEQUENCE [LARGE SCALE GENOMIC DNA]</scope>
    <source>
        <strain evidence="11 12">CECT 8799</strain>
    </source>
</reference>
<dbReference type="Gene3D" id="1.20.1640.10">
    <property type="entry name" value="Multidrug efflux transporter AcrB transmembrane domain"/>
    <property type="match status" value="1"/>
</dbReference>
<dbReference type="EMBL" id="JACHWZ010000022">
    <property type="protein sequence ID" value="MBB3062973.1"/>
    <property type="molecule type" value="Genomic_DNA"/>
</dbReference>
<keyword evidence="5 9" id="KW-0653">Protein transport</keyword>
<feature type="transmembrane region" description="Helical" evidence="9">
    <location>
        <begin position="166"/>
        <end position="183"/>
    </location>
</feature>
<comment type="subunit">
    <text evidence="9">Forms a complex with SecD. Part of the essential Sec protein translocation apparatus which comprises SecA, SecYEG and auxiliary proteins SecDF-YajC and YidC.</text>
</comment>
<evidence type="ECO:0000256" key="1">
    <source>
        <dbReference type="ARBA" id="ARBA00004651"/>
    </source>
</evidence>
<dbReference type="HAMAP" id="MF_01464_B">
    <property type="entry name" value="SecF_B"/>
    <property type="match status" value="1"/>
</dbReference>
<dbReference type="GO" id="GO:0015450">
    <property type="term" value="F:protein-transporting ATPase activity"/>
    <property type="evidence" value="ECO:0007669"/>
    <property type="project" value="InterPro"/>
</dbReference>
<feature type="transmembrane region" description="Helical" evidence="9">
    <location>
        <begin position="217"/>
        <end position="235"/>
    </location>
</feature>
<dbReference type="InterPro" id="IPR022645">
    <property type="entry name" value="SecD/SecF_bac"/>
</dbReference>
<dbReference type="InterPro" id="IPR055344">
    <property type="entry name" value="SecD_SecF_C_bact"/>
</dbReference>
<protein>
    <recommendedName>
        <fullName evidence="9">Protein-export membrane protein SecF</fullName>
    </recommendedName>
</protein>
<feature type="transmembrane region" description="Helical" evidence="9">
    <location>
        <begin position="35"/>
        <end position="53"/>
    </location>
</feature>
<comment type="function">
    <text evidence="9">Part of the Sec protein translocase complex. Interacts with the SecYEG preprotein conducting channel. SecDF uses the proton motive force (PMF) to complete protein translocation after the ATP-dependent function of SecA.</text>
</comment>
<dbReference type="SUPFAM" id="SSF82866">
    <property type="entry name" value="Multidrug efflux transporter AcrB transmembrane domain"/>
    <property type="match status" value="1"/>
</dbReference>
<dbReference type="PANTHER" id="PTHR30081:SF8">
    <property type="entry name" value="PROTEIN TRANSLOCASE SUBUNIT SECF"/>
    <property type="match status" value="1"/>
</dbReference>
<comment type="similarity">
    <text evidence="9">Belongs to the SecD/SecF family. SecF subfamily.</text>
</comment>
<evidence type="ECO:0000259" key="10">
    <source>
        <dbReference type="Pfam" id="PF02355"/>
    </source>
</evidence>
<dbReference type="PANTHER" id="PTHR30081">
    <property type="entry name" value="PROTEIN-EXPORT MEMBRANE PROTEIN SEC"/>
    <property type="match status" value="1"/>
</dbReference>
<feature type="transmembrane region" description="Helical" evidence="9">
    <location>
        <begin position="294"/>
        <end position="321"/>
    </location>
</feature>
<keyword evidence="12" id="KW-1185">Reference proteome</keyword>
<dbReference type="InterPro" id="IPR048634">
    <property type="entry name" value="SecD_SecF_C"/>
</dbReference>
<dbReference type="InterPro" id="IPR005665">
    <property type="entry name" value="SecF_bac"/>
</dbReference>
<keyword evidence="8 9" id="KW-0472">Membrane</keyword>
<dbReference type="Proteomes" id="UP000535937">
    <property type="component" value="Unassembled WGS sequence"/>
</dbReference>
<keyword evidence="6 9" id="KW-1133">Transmembrane helix</keyword>
<name>A0A7W4WEW0_9GAMM</name>
<feature type="domain" description="Protein export membrane protein SecD/SecF C-terminal" evidence="10">
    <location>
        <begin position="140"/>
        <end position="319"/>
    </location>
</feature>
<evidence type="ECO:0000256" key="5">
    <source>
        <dbReference type="ARBA" id="ARBA00022927"/>
    </source>
</evidence>
<comment type="caution">
    <text evidence="11">The sequence shown here is derived from an EMBL/GenBank/DDBJ whole genome shotgun (WGS) entry which is preliminary data.</text>
</comment>
<organism evidence="11 12">
    <name type="scientific">Microbulbifer rhizosphaerae</name>
    <dbReference type="NCBI Taxonomy" id="1562603"/>
    <lineage>
        <taxon>Bacteria</taxon>
        <taxon>Pseudomonadati</taxon>
        <taxon>Pseudomonadota</taxon>
        <taxon>Gammaproteobacteria</taxon>
        <taxon>Cellvibrionales</taxon>
        <taxon>Microbulbiferaceae</taxon>
        <taxon>Microbulbifer</taxon>
    </lineage>
</organism>
<dbReference type="Pfam" id="PF02355">
    <property type="entry name" value="SecD_SecF_C"/>
    <property type="match status" value="1"/>
</dbReference>
<proteinExistence type="inferred from homology"/>